<keyword evidence="2" id="KW-0732">Signal</keyword>
<dbReference type="EMBL" id="BGPR01002660">
    <property type="protein sequence ID" value="GBM77038.1"/>
    <property type="molecule type" value="Genomic_DNA"/>
</dbReference>
<reference evidence="3 4" key="1">
    <citation type="journal article" date="2019" name="Sci. Rep.">
        <title>Orb-weaving spider Araneus ventricosus genome elucidates the spidroin gene catalogue.</title>
        <authorList>
            <person name="Kono N."/>
            <person name="Nakamura H."/>
            <person name="Ohtoshi R."/>
            <person name="Moran D.A.P."/>
            <person name="Shinohara A."/>
            <person name="Yoshida Y."/>
            <person name="Fujiwara M."/>
            <person name="Mori M."/>
            <person name="Tomita M."/>
            <person name="Arakawa K."/>
        </authorList>
    </citation>
    <scope>NUCLEOTIDE SEQUENCE [LARGE SCALE GENOMIC DNA]</scope>
</reference>
<feature type="signal peptide" evidence="2">
    <location>
        <begin position="1"/>
        <end position="37"/>
    </location>
</feature>
<feature type="compositionally biased region" description="Polar residues" evidence="1">
    <location>
        <begin position="84"/>
        <end position="96"/>
    </location>
</feature>
<evidence type="ECO:0000313" key="4">
    <source>
        <dbReference type="Proteomes" id="UP000499080"/>
    </source>
</evidence>
<gene>
    <name evidence="3" type="ORF">AVEN_76128_1</name>
</gene>
<dbReference type="AlphaFoldDB" id="A0A4Y2IH70"/>
<accession>A0A4Y2IH70</accession>
<evidence type="ECO:0008006" key="5">
    <source>
        <dbReference type="Google" id="ProtNLM"/>
    </source>
</evidence>
<protein>
    <recommendedName>
        <fullName evidence="5">Secreted protein</fullName>
    </recommendedName>
</protein>
<feature type="region of interest" description="Disordered" evidence="1">
    <location>
        <begin position="83"/>
        <end position="104"/>
    </location>
</feature>
<evidence type="ECO:0000313" key="3">
    <source>
        <dbReference type="EMBL" id="GBM77038.1"/>
    </source>
</evidence>
<organism evidence="3 4">
    <name type="scientific">Araneus ventricosus</name>
    <name type="common">Orbweaver spider</name>
    <name type="synonym">Epeira ventricosa</name>
    <dbReference type="NCBI Taxonomy" id="182803"/>
    <lineage>
        <taxon>Eukaryota</taxon>
        <taxon>Metazoa</taxon>
        <taxon>Ecdysozoa</taxon>
        <taxon>Arthropoda</taxon>
        <taxon>Chelicerata</taxon>
        <taxon>Arachnida</taxon>
        <taxon>Araneae</taxon>
        <taxon>Araneomorphae</taxon>
        <taxon>Entelegynae</taxon>
        <taxon>Araneoidea</taxon>
        <taxon>Araneidae</taxon>
        <taxon>Araneus</taxon>
    </lineage>
</organism>
<proteinExistence type="predicted"/>
<keyword evidence="4" id="KW-1185">Reference proteome</keyword>
<sequence>MCSPGWQVTLNRELPHHWTRTLVWMMFLHAALRVARSHAMQFLPVGYVKDKAYISPIPNTRKHCRKPNLSTWIVARATDHNAKPLQNENDSPFTRDQLSHQKEIPNLKKSRVESGQREVLKLWNMRAMCFMMITKVEI</sequence>
<name>A0A4Y2IH70_ARAVE</name>
<evidence type="ECO:0000256" key="1">
    <source>
        <dbReference type="SAM" id="MobiDB-lite"/>
    </source>
</evidence>
<feature type="chain" id="PRO_5021423619" description="Secreted protein" evidence="2">
    <location>
        <begin position="38"/>
        <end position="138"/>
    </location>
</feature>
<comment type="caution">
    <text evidence="3">The sequence shown here is derived from an EMBL/GenBank/DDBJ whole genome shotgun (WGS) entry which is preliminary data.</text>
</comment>
<dbReference type="Proteomes" id="UP000499080">
    <property type="component" value="Unassembled WGS sequence"/>
</dbReference>
<evidence type="ECO:0000256" key="2">
    <source>
        <dbReference type="SAM" id="SignalP"/>
    </source>
</evidence>